<dbReference type="SUPFAM" id="SSF58100">
    <property type="entry name" value="Bacterial hemolysins"/>
    <property type="match status" value="1"/>
</dbReference>
<feature type="region of interest" description="Disordered" evidence="2">
    <location>
        <begin position="265"/>
        <end position="298"/>
    </location>
</feature>
<proteinExistence type="predicted"/>
<keyword evidence="1" id="KW-0175">Coiled coil</keyword>
<evidence type="ECO:0000313" key="4">
    <source>
        <dbReference type="EMBL" id="OJJ53297.1"/>
    </source>
</evidence>
<dbReference type="OrthoDB" id="5419542at2759"/>
<feature type="coiled-coil region" evidence="1">
    <location>
        <begin position="176"/>
        <end position="210"/>
    </location>
</feature>
<keyword evidence="5" id="KW-1185">Reference proteome</keyword>
<dbReference type="EMBL" id="KV878597">
    <property type="protein sequence ID" value="OJJ53297.1"/>
    <property type="molecule type" value="Genomic_DNA"/>
</dbReference>
<accession>A0A1L9T1K4</accession>
<keyword evidence="3" id="KW-1133">Transmembrane helix</keyword>
<keyword evidence="3" id="KW-0812">Transmembrane</keyword>
<dbReference type="GeneID" id="63764536"/>
<keyword evidence="3" id="KW-0472">Membrane</keyword>
<sequence>MHHPSRKAGDEGLLSTYRGQDSDDDGLLRPITRETTRSRWGSEPTCLGTGSRRSSILDGIDKDIRLGSIKRREEIQSMDDLQRVRDQRGRGEEHLRSALSVIGTLATDITRRLDYTYYGLLEKIAALNVTIGSFQDLSDSTSRLFDDFKQETTSLEQDIRKQIGDLNGFHPQMKRIEALEERMRDNKTRAKTLGNRLETMRNEIERWDKREMEWQMRTNQRLRIFLGVVTAAILAILVVTVFRHWSTEGMSPGFRTLPKALKLSNTPFHASPSKQHDAFPGNSEDEYGPPPEPTALVYSGIPSATKAYTLAASAADETTRPADYNPLRIFDEL</sequence>
<reference evidence="5" key="1">
    <citation type="journal article" date="2017" name="Genome Biol.">
        <title>Comparative genomics reveals high biological diversity and specific adaptations in the industrially and medically important fungal genus Aspergillus.</title>
        <authorList>
            <person name="de Vries R.P."/>
            <person name="Riley R."/>
            <person name="Wiebenga A."/>
            <person name="Aguilar-Osorio G."/>
            <person name="Amillis S."/>
            <person name="Uchima C.A."/>
            <person name="Anderluh G."/>
            <person name="Asadollahi M."/>
            <person name="Askin M."/>
            <person name="Barry K."/>
            <person name="Battaglia E."/>
            <person name="Bayram O."/>
            <person name="Benocci T."/>
            <person name="Braus-Stromeyer S.A."/>
            <person name="Caldana C."/>
            <person name="Canovas D."/>
            <person name="Cerqueira G.C."/>
            <person name="Chen F."/>
            <person name="Chen W."/>
            <person name="Choi C."/>
            <person name="Clum A."/>
            <person name="Dos Santos R.A."/>
            <person name="Damasio A.R."/>
            <person name="Diallinas G."/>
            <person name="Emri T."/>
            <person name="Fekete E."/>
            <person name="Flipphi M."/>
            <person name="Freyberg S."/>
            <person name="Gallo A."/>
            <person name="Gournas C."/>
            <person name="Habgood R."/>
            <person name="Hainaut M."/>
            <person name="Harispe M.L."/>
            <person name="Henrissat B."/>
            <person name="Hilden K.S."/>
            <person name="Hope R."/>
            <person name="Hossain A."/>
            <person name="Karabika E."/>
            <person name="Karaffa L."/>
            <person name="Karanyi Z."/>
            <person name="Krasevec N."/>
            <person name="Kuo A."/>
            <person name="Kusch H."/>
            <person name="LaButti K."/>
            <person name="Lagendijk E.L."/>
            <person name="Lapidus A."/>
            <person name="Levasseur A."/>
            <person name="Lindquist E."/>
            <person name="Lipzen A."/>
            <person name="Logrieco A.F."/>
            <person name="MacCabe A."/>
            <person name="Maekelae M.R."/>
            <person name="Malavazi I."/>
            <person name="Melin P."/>
            <person name="Meyer V."/>
            <person name="Mielnichuk N."/>
            <person name="Miskei M."/>
            <person name="Molnar A.P."/>
            <person name="Mule G."/>
            <person name="Ngan C.Y."/>
            <person name="Orejas M."/>
            <person name="Orosz E."/>
            <person name="Ouedraogo J.P."/>
            <person name="Overkamp K.M."/>
            <person name="Park H.-S."/>
            <person name="Perrone G."/>
            <person name="Piumi F."/>
            <person name="Punt P.J."/>
            <person name="Ram A.F."/>
            <person name="Ramon A."/>
            <person name="Rauscher S."/>
            <person name="Record E."/>
            <person name="Riano-Pachon D.M."/>
            <person name="Robert V."/>
            <person name="Roehrig J."/>
            <person name="Ruller R."/>
            <person name="Salamov A."/>
            <person name="Salih N.S."/>
            <person name="Samson R.A."/>
            <person name="Sandor E."/>
            <person name="Sanguinetti M."/>
            <person name="Schuetze T."/>
            <person name="Sepcic K."/>
            <person name="Shelest E."/>
            <person name="Sherlock G."/>
            <person name="Sophianopoulou V."/>
            <person name="Squina F.M."/>
            <person name="Sun H."/>
            <person name="Susca A."/>
            <person name="Todd R.B."/>
            <person name="Tsang A."/>
            <person name="Unkles S.E."/>
            <person name="van de Wiele N."/>
            <person name="van Rossen-Uffink D."/>
            <person name="Oliveira J.V."/>
            <person name="Vesth T.C."/>
            <person name="Visser J."/>
            <person name="Yu J.-H."/>
            <person name="Zhou M."/>
            <person name="Andersen M.R."/>
            <person name="Archer D.B."/>
            <person name="Baker S.E."/>
            <person name="Benoit I."/>
            <person name="Brakhage A.A."/>
            <person name="Braus G.H."/>
            <person name="Fischer R."/>
            <person name="Frisvad J.C."/>
            <person name="Goldman G.H."/>
            <person name="Houbraken J."/>
            <person name="Oakley B."/>
            <person name="Pocsi I."/>
            <person name="Scazzocchio C."/>
            <person name="Seiboth B."/>
            <person name="vanKuyk P.A."/>
            <person name="Wortman J."/>
            <person name="Dyer P.S."/>
            <person name="Grigoriev I.V."/>
        </authorList>
    </citation>
    <scope>NUCLEOTIDE SEQUENCE [LARGE SCALE GENOMIC DNA]</scope>
    <source>
        <strain evidence="5">CBS 593.65</strain>
    </source>
</reference>
<name>A0A1L9T1K4_9EURO</name>
<protein>
    <submittedName>
        <fullName evidence="4">Uncharacterized protein</fullName>
    </submittedName>
</protein>
<gene>
    <name evidence="4" type="ORF">ASPSYDRAFT_522885</name>
</gene>
<feature type="region of interest" description="Disordered" evidence="2">
    <location>
        <begin position="1"/>
        <end position="52"/>
    </location>
</feature>
<dbReference type="VEuPathDB" id="FungiDB:ASPSYDRAFT_522885"/>
<evidence type="ECO:0000256" key="1">
    <source>
        <dbReference type="SAM" id="Coils"/>
    </source>
</evidence>
<dbReference type="AlphaFoldDB" id="A0A1L9T1K4"/>
<evidence type="ECO:0000313" key="5">
    <source>
        <dbReference type="Proteomes" id="UP000184356"/>
    </source>
</evidence>
<evidence type="ECO:0000256" key="3">
    <source>
        <dbReference type="SAM" id="Phobius"/>
    </source>
</evidence>
<feature type="transmembrane region" description="Helical" evidence="3">
    <location>
        <begin position="224"/>
        <end position="245"/>
    </location>
</feature>
<evidence type="ECO:0000256" key="2">
    <source>
        <dbReference type="SAM" id="MobiDB-lite"/>
    </source>
</evidence>
<dbReference type="RefSeq" id="XP_040697103.1">
    <property type="nucleotide sequence ID" value="XM_040848463.1"/>
</dbReference>
<dbReference type="Proteomes" id="UP000184356">
    <property type="component" value="Unassembled WGS sequence"/>
</dbReference>
<organism evidence="4 5">
    <name type="scientific">Aspergillus sydowii CBS 593.65</name>
    <dbReference type="NCBI Taxonomy" id="1036612"/>
    <lineage>
        <taxon>Eukaryota</taxon>
        <taxon>Fungi</taxon>
        <taxon>Dikarya</taxon>
        <taxon>Ascomycota</taxon>
        <taxon>Pezizomycotina</taxon>
        <taxon>Eurotiomycetes</taxon>
        <taxon>Eurotiomycetidae</taxon>
        <taxon>Eurotiales</taxon>
        <taxon>Aspergillaceae</taxon>
        <taxon>Aspergillus</taxon>
        <taxon>Aspergillus subgen. Nidulantes</taxon>
    </lineage>
</organism>
<dbReference type="STRING" id="1036612.A0A1L9T1K4"/>